<reference evidence="2 3" key="1">
    <citation type="journal article" date="2019" name="Commun. Biol.">
        <title>The bagworm genome reveals a unique fibroin gene that provides high tensile strength.</title>
        <authorList>
            <person name="Kono N."/>
            <person name="Nakamura H."/>
            <person name="Ohtoshi R."/>
            <person name="Tomita M."/>
            <person name="Numata K."/>
            <person name="Arakawa K."/>
        </authorList>
    </citation>
    <scope>NUCLEOTIDE SEQUENCE [LARGE SCALE GENOMIC DNA]</scope>
</reference>
<dbReference type="Proteomes" id="UP000299102">
    <property type="component" value="Unassembled WGS sequence"/>
</dbReference>
<gene>
    <name evidence="2" type="ORF">EVAR_2227_1</name>
</gene>
<comment type="caution">
    <text evidence="2">The sequence shown here is derived from an EMBL/GenBank/DDBJ whole genome shotgun (WGS) entry which is preliminary data.</text>
</comment>
<feature type="region of interest" description="Disordered" evidence="1">
    <location>
        <begin position="135"/>
        <end position="155"/>
    </location>
</feature>
<evidence type="ECO:0000313" key="3">
    <source>
        <dbReference type="Proteomes" id="UP000299102"/>
    </source>
</evidence>
<evidence type="ECO:0000313" key="2">
    <source>
        <dbReference type="EMBL" id="GBP00900.1"/>
    </source>
</evidence>
<keyword evidence="3" id="KW-1185">Reference proteome</keyword>
<protein>
    <submittedName>
        <fullName evidence="2">Uncharacterized protein</fullName>
    </submittedName>
</protein>
<accession>A0A4C1SIE1</accession>
<dbReference type="EMBL" id="BGZK01000007">
    <property type="protein sequence ID" value="GBP00900.1"/>
    <property type="molecule type" value="Genomic_DNA"/>
</dbReference>
<dbReference type="AlphaFoldDB" id="A0A4C1SIE1"/>
<sequence>MDTHYTQPTSTLNRYKDRFVITTDHAHSRLGATTSRCRRLVKEEKWACITLTHWTNGNSRSCCFTSIFCELVVIRIVDHGFPVLSYIKNDLRVADVTVSVPFPSRRRITTSVHATSVTQSPEYLVPFEMKGQTRTKVTAGAEGRTPARTASQYYV</sequence>
<evidence type="ECO:0000256" key="1">
    <source>
        <dbReference type="SAM" id="MobiDB-lite"/>
    </source>
</evidence>
<organism evidence="2 3">
    <name type="scientific">Eumeta variegata</name>
    <name type="common">Bagworm moth</name>
    <name type="synonym">Eumeta japonica</name>
    <dbReference type="NCBI Taxonomy" id="151549"/>
    <lineage>
        <taxon>Eukaryota</taxon>
        <taxon>Metazoa</taxon>
        <taxon>Ecdysozoa</taxon>
        <taxon>Arthropoda</taxon>
        <taxon>Hexapoda</taxon>
        <taxon>Insecta</taxon>
        <taxon>Pterygota</taxon>
        <taxon>Neoptera</taxon>
        <taxon>Endopterygota</taxon>
        <taxon>Lepidoptera</taxon>
        <taxon>Glossata</taxon>
        <taxon>Ditrysia</taxon>
        <taxon>Tineoidea</taxon>
        <taxon>Psychidae</taxon>
        <taxon>Oiketicinae</taxon>
        <taxon>Eumeta</taxon>
    </lineage>
</organism>
<proteinExistence type="predicted"/>
<name>A0A4C1SIE1_EUMVA</name>